<evidence type="ECO:0000256" key="6">
    <source>
        <dbReference type="ARBA" id="ARBA00023136"/>
    </source>
</evidence>
<keyword evidence="9" id="KW-1185">Reference proteome</keyword>
<evidence type="ECO:0000313" key="8">
    <source>
        <dbReference type="EMBL" id="MSU05651.1"/>
    </source>
</evidence>
<dbReference type="PIRSF" id="PIRSF006603">
    <property type="entry name" value="DinF"/>
    <property type="match status" value="1"/>
</dbReference>
<keyword evidence="5 7" id="KW-1133">Transmembrane helix</keyword>
<keyword evidence="6 7" id="KW-0472">Membrane</keyword>
<evidence type="ECO:0000256" key="2">
    <source>
        <dbReference type="ARBA" id="ARBA00022448"/>
    </source>
</evidence>
<dbReference type="GO" id="GO:0015297">
    <property type="term" value="F:antiporter activity"/>
    <property type="evidence" value="ECO:0007669"/>
    <property type="project" value="InterPro"/>
</dbReference>
<proteinExistence type="predicted"/>
<dbReference type="GO" id="GO:0042910">
    <property type="term" value="F:xenobiotic transmembrane transporter activity"/>
    <property type="evidence" value="ECO:0007669"/>
    <property type="project" value="InterPro"/>
</dbReference>
<feature type="transmembrane region" description="Helical" evidence="7">
    <location>
        <begin position="281"/>
        <end position="301"/>
    </location>
</feature>
<dbReference type="Pfam" id="PF01554">
    <property type="entry name" value="MatE"/>
    <property type="match status" value="2"/>
</dbReference>
<feature type="transmembrane region" description="Helical" evidence="7">
    <location>
        <begin position="359"/>
        <end position="377"/>
    </location>
</feature>
<accession>A0A7X2PB43</accession>
<evidence type="ECO:0000256" key="7">
    <source>
        <dbReference type="SAM" id="Phobius"/>
    </source>
</evidence>
<dbReference type="Proteomes" id="UP000460549">
    <property type="component" value="Unassembled WGS sequence"/>
</dbReference>
<dbReference type="AlphaFoldDB" id="A0A7X2PB43"/>
<dbReference type="InterPro" id="IPR002528">
    <property type="entry name" value="MATE_fam"/>
</dbReference>
<organism evidence="8 9">
    <name type="scientific">Bullifex porci</name>
    <dbReference type="NCBI Taxonomy" id="2606638"/>
    <lineage>
        <taxon>Bacteria</taxon>
        <taxon>Pseudomonadati</taxon>
        <taxon>Spirochaetota</taxon>
        <taxon>Spirochaetia</taxon>
        <taxon>Spirochaetales</taxon>
        <taxon>Spirochaetaceae</taxon>
        <taxon>Bullifex</taxon>
    </lineage>
</organism>
<evidence type="ECO:0000256" key="5">
    <source>
        <dbReference type="ARBA" id="ARBA00022989"/>
    </source>
</evidence>
<dbReference type="PANTHER" id="PTHR43823:SF3">
    <property type="entry name" value="MULTIDRUG EXPORT PROTEIN MEPA"/>
    <property type="match status" value="1"/>
</dbReference>
<comment type="caution">
    <text evidence="8">The sequence shown here is derived from an EMBL/GenBank/DDBJ whole genome shotgun (WGS) entry which is preliminary data.</text>
</comment>
<feature type="transmembrane region" description="Helical" evidence="7">
    <location>
        <begin position="236"/>
        <end position="261"/>
    </location>
</feature>
<sequence length="453" mass="49022">MNSTEFGEGDIFKLTLKLSIPTCLAQAVNVLYAMIDRMFIGHIPFIGDLALAGAGIAAPITTFISSFSYIIALGGAPIMAMKLGHNERNSAENILYTSLILLIIFSVVLTPLALIFAHPLLTSFGATNQTIVYALPYFLIYVLGTPFALCQIALASFLINIGNSKGAMICNVLGAITNIILDPIFIFTLNLGVRGAAIATIMSQALTAILLFIILAKSKSISIKRSTIKKGVIVKIFKLGASPFLIMATDSLLLILLNTILKLQGGANTDILITSSTIIQSYHLLVMNPLGGITGGSGGLLSYNYGAGNIERVKKSYKSIQLLASTYIVIIFALTYIAGRGFISLFTSDENIINVTYKYLKIFTLMIIPLSFQYNNVDTFTALGQVKYSLSLSLFRKAIFLISMITLPIFFNAEAVFFAEPISDLLAAITSTTIMTITLPKILKKRETQGLQL</sequence>
<dbReference type="EMBL" id="VUNN01000003">
    <property type="protein sequence ID" value="MSU05651.1"/>
    <property type="molecule type" value="Genomic_DNA"/>
</dbReference>
<reference evidence="8 9" key="1">
    <citation type="submission" date="2019-08" db="EMBL/GenBank/DDBJ databases">
        <title>In-depth cultivation of the pig gut microbiome towards novel bacterial diversity and tailored functional studies.</title>
        <authorList>
            <person name="Wylensek D."/>
            <person name="Hitch T.C.A."/>
            <person name="Clavel T."/>
        </authorList>
    </citation>
    <scope>NUCLEOTIDE SEQUENCE [LARGE SCALE GENOMIC DNA]</scope>
    <source>
        <strain evidence="8 9">NM-380-WT-3C1</strain>
    </source>
</reference>
<comment type="subcellular location">
    <subcellularLocation>
        <location evidence="1">Cell membrane</location>
        <topology evidence="1">Multi-pass membrane protein</topology>
    </subcellularLocation>
</comment>
<protein>
    <submittedName>
        <fullName evidence="8">MATE family efflux transporter</fullName>
    </submittedName>
</protein>
<dbReference type="InterPro" id="IPR048279">
    <property type="entry name" value="MdtK-like"/>
</dbReference>
<feature type="transmembrane region" description="Helical" evidence="7">
    <location>
        <begin position="137"/>
        <end position="161"/>
    </location>
</feature>
<keyword evidence="4 7" id="KW-0812">Transmembrane</keyword>
<feature type="transmembrane region" description="Helical" evidence="7">
    <location>
        <begin position="425"/>
        <end position="443"/>
    </location>
</feature>
<gene>
    <name evidence="8" type="ORF">FYJ80_02490</name>
</gene>
<feature type="transmembrane region" description="Helical" evidence="7">
    <location>
        <begin position="195"/>
        <end position="215"/>
    </location>
</feature>
<dbReference type="NCBIfam" id="TIGR00797">
    <property type="entry name" value="matE"/>
    <property type="match status" value="1"/>
</dbReference>
<name>A0A7X2PB43_9SPIO</name>
<evidence type="ECO:0000313" key="9">
    <source>
        <dbReference type="Proteomes" id="UP000460549"/>
    </source>
</evidence>
<evidence type="ECO:0000256" key="3">
    <source>
        <dbReference type="ARBA" id="ARBA00022475"/>
    </source>
</evidence>
<feature type="transmembrane region" description="Helical" evidence="7">
    <location>
        <begin position="168"/>
        <end position="189"/>
    </location>
</feature>
<feature type="transmembrane region" description="Helical" evidence="7">
    <location>
        <begin position="94"/>
        <end position="117"/>
    </location>
</feature>
<dbReference type="InterPro" id="IPR051327">
    <property type="entry name" value="MATE_MepA_subfamily"/>
</dbReference>
<dbReference type="PANTHER" id="PTHR43823">
    <property type="entry name" value="SPORULATION PROTEIN YKVU"/>
    <property type="match status" value="1"/>
</dbReference>
<keyword evidence="3" id="KW-1003">Cell membrane</keyword>
<dbReference type="RefSeq" id="WP_154424552.1">
    <property type="nucleotide sequence ID" value="NZ_VUNN01000003.1"/>
</dbReference>
<keyword evidence="2" id="KW-0813">Transport</keyword>
<feature type="transmembrane region" description="Helical" evidence="7">
    <location>
        <begin position="49"/>
        <end position="73"/>
    </location>
</feature>
<evidence type="ECO:0000256" key="4">
    <source>
        <dbReference type="ARBA" id="ARBA00022692"/>
    </source>
</evidence>
<feature type="transmembrane region" description="Helical" evidence="7">
    <location>
        <begin position="398"/>
        <end position="419"/>
    </location>
</feature>
<evidence type="ECO:0000256" key="1">
    <source>
        <dbReference type="ARBA" id="ARBA00004651"/>
    </source>
</evidence>
<feature type="transmembrane region" description="Helical" evidence="7">
    <location>
        <begin position="322"/>
        <end position="339"/>
    </location>
</feature>
<dbReference type="GO" id="GO:0005886">
    <property type="term" value="C:plasma membrane"/>
    <property type="evidence" value="ECO:0007669"/>
    <property type="project" value="UniProtKB-SubCell"/>
</dbReference>